<name>A0A101PZ69_STRCK</name>
<evidence type="ECO:0000313" key="2">
    <source>
        <dbReference type="Proteomes" id="UP000053398"/>
    </source>
</evidence>
<evidence type="ECO:0000313" key="1">
    <source>
        <dbReference type="EMBL" id="KUN20374.1"/>
    </source>
</evidence>
<reference evidence="1 2" key="1">
    <citation type="submission" date="2015-10" db="EMBL/GenBank/DDBJ databases">
        <title>Draft genome sequence of Streptomyces corchorusii DSM 40340, type strain for the species Streptomyces corchorusii.</title>
        <authorList>
            <person name="Ruckert C."/>
            <person name="Winkler A."/>
            <person name="Kalinowski J."/>
            <person name="Kampfer P."/>
            <person name="Glaeser S."/>
        </authorList>
    </citation>
    <scope>NUCLEOTIDE SEQUENCE [LARGE SCALE GENOMIC DNA]</scope>
    <source>
        <strain evidence="1 2">DSM 40340</strain>
    </source>
</reference>
<dbReference type="AlphaFoldDB" id="A0A101PZ69"/>
<protein>
    <submittedName>
        <fullName evidence="1">Uncharacterized protein</fullName>
    </submittedName>
</protein>
<dbReference type="RefSeq" id="WP_059265207.1">
    <property type="nucleotide sequence ID" value="NZ_KQ948362.1"/>
</dbReference>
<organism evidence="1 2">
    <name type="scientific">Streptomyces corchorusii</name>
    <name type="common">Streptomyces chibaensis</name>
    <dbReference type="NCBI Taxonomy" id="1903"/>
    <lineage>
        <taxon>Bacteria</taxon>
        <taxon>Bacillati</taxon>
        <taxon>Actinomycetota</taxon>
        <taxon>Actinomycetes</taxon>
        <taxon>Kitasatosporales</taxon>
        <taxon>Streptomycetaceae</taxon>
        <taxon>Streptomyces</taxon>
    </lineage>
</organism>
<dbReference type="EMBL" id="LMWP01000035">
    <property type="protein sequence ID" value="KUN20374.1"/>
    <property type="molecule type" value="Genomic_DNA"/>
</dbReference>
<accession>A0A101PZ69</accession>
<comment type="caution">
    <text evidence="1">The sequence shown here is derived from an EMBL/GenBank/DDBJ whole genome shotgun (WGS) entry which is preliminary data.</text>
</comment>
<dbReference type="Proteomes" id="UP000053398">
    <property type="component" value="Unassembled WGS sequence"/>
</dbReference>
<sequence length="181" mass="19863">MNTPPRSGALRHHPAGHGRDVKLLGIYLNDHLAVDTLGAERAARLVRTSRGSALARALGPVAAEIAQDRTALLAVMRDLGVPVRHYKVCAGWAGEKMGRLKPNGRLVRPSPLGTVLDLEALRLAVEGKAAVWQTLHRLSATDERLDRARIEALLQRARRQQDTIEEWRLRQAEEALATTSA</sequence>
<gene>
    <name evidence="1" type="ORF">AQJ11_29740</name>
</gene>
<proteinExistence type="predicted"/>
<keyword evidence="2" id="KW-1185">Reference proteome</keyword>